<reference evidence="2 3" key="1">
    <citation type="submission" date="2019-02" db="EMBL/GenBank/DDBJ databases">
        <title>Deep-cultivation of Planctomycetes and their phenomic and genomic characterization uncovers novel biology.</title>
        <authorList>
            <person name="Wiegand S."/>
            <person name="Jogler M."/>
            <person name="Boedeker C."/>
            <person name="Pinto D."/>
            <person name="Vollmers J."/>
            <person name="Rivas-Marin E."/>
            <person name="Kohn T."/>
            <person name="Peeters S.H."/>
            <person name="Heuer A."/>
            <person name="Rast P."/>
            <person name="Oberbeckmann S."/>
            <person name="Bunk B."/>
            <person name="Jeske O."/>
            <person name="Meyerdierks A."/>
            <person name="Storesund J.E."/>
            <person name="Kallscheuer N."/>
            <person name="Luecker S."/>
            <person name="Lage O.M."/>
            <person name="Pohl T."/>
            <person name="Merkel B.J."/>
            <person name="Hornburger P."/>
            <person name="Mueller R.-W."/>
            <person name="Bruemmer F."/>
            <person name="Labrenz M."/>
            <person name="Spormann A.M."/>
            <person name="Op den Camp H."/>
            <person name="Overmann J."/>
            <person name="Amann R."/>
            <person name="Jetten M.S.M."/>
            <person name="Mascher T."/>
            <person name="Medema M.H."/>
            <person name="Devos D.P."/>
            <person name="Kaster A.-K."/>
            <person name="Ovreas L."/>
            <person name="Rohde M."/>
            <person name="Galperin M.Y."/>
            <person name="Jogler C."/>
        </authorList>
    </citation>
    <scope>NUCLEOTIDE SEQUENCE [LARGE SCALE GENOMIC DNA]</scope>
    <source>
        <strain evidence="2 3">I41</strain>
    </source>
</reference>
<evidence type="ECO:0008006" key="4">
    <source>
        <dbReference type="Google" id="ProtNLM"/>
    </source>
</evidence>
<sequence length="75" mass="8550">MTPSDPPTDARRLTDLEERLTHLQHLLDQLNAVVLGQARQVERLERELANYVTAVERLAQSGLGEDLPHEKPPHY</sequence>
<name>A0A517TRB3_9BACT</name>
<evidence type="ECO:0000256" key="1">
    <source>
        <dbReference type="SAM" id="Coils"/>
    </source>
</evidence>
<keyword evidence="3" id="KW-1185">Reference proteome</keyword>
<evidence type="ECO:0000313" key="3">
    <source>
        <dbReference type="Proteomes" id="UP000317909"/>
    </source>
</evidence>
<evidence type="ECO:0000313" key="2">
    <source>
        <dbReference type="EMBL" id="QDT70898.1"/>
    </source>
</evidence>
<dbReference type="Proteomes" id="UP000317909">
    <property type="component" value="Chromosome"/>
</dbReference>
<proteinExistence type="predicted"/>
<keyword evidence="1" id="KW-0175">Coiled coil</keyword>
<dbReference type="InterPro" id="IPR007236">
    <property type="entry name" value="SlyX"/>
</dbReference>
<gene>
    <name evidence="2" type="ORF">I41_00510</name>
</gene>
<dbReference type="OrthoDB" id="285625at2"/>
<dbReference type="AlphaFoldDB" id="A0A517TRB3"/>
<dbReference type="Pfam" id="PF04102">
    <property type="entry name" value="SlyX"/>
    <property type="match status" value="1"/>
</dbReference>
<accession>A0A517TRB3</accession>
<dbReference type="KEGG" id="llh:I41_00510"/>
<dbReference type="RefSeq" id="WP_145429843.1">
    <property type="nucleotide sequence ID" value="NZ_CP036339.1"/>
</dbReference>
<feature type="coiled-coil region" evidence="1">
    <location>
        <begin position="13"/>
        <end position="61"/>
    </location>
</feature>
<dbReference type="EMBL" id="CP036339">
    <property type="protein sequence ID" value="QDT70898.1"/>
    <property type="molecule type" value="Genomic_DNA"/>
</dbReference>
<organism evidence="2 3">
    <name type="scientific">Lacipirellula limnantheis</name>
    <dbReference type="NCBI Taxonomy" id="2528024"/>
    <lineage>
        <taxon>Bacteria</taxon>
        <taxon>Pseudomonadati</taxon>
        <taxon>Planctomycetota</taxon>
        <taxon>Planctomycetia</taxon>
        <taxon>Pirellulales</taxon>
        <taxon>Lacipirellulaceae</taxon>
        <taxon>Lacipirellula</taxon>
    </lineage>
</organism>
<protein>
    <recommendedName>
        <fullName evidence="4">Protein SlyX</fullName>
    </recommendedName>
</protein>